<proteinExistence type="predicted"/>
<feature type="domain" description="Glycosyl-hydrolase family 116 catalytic region" evidence="1">
    <location>
        <begin position="339"/>
        <end position="497"/>
    </location>
</feature>
<dbReference type="GeneID" id="41589288"/>
<evidence type="ECO:0000259" key="2">
    <source>
        <dbReference type="Pfam" id="PF12215"/>
    </source>
</evidence>
<dbReference type="SUPFAM" id="SSF48208">
    <property type="entry name" value="Six-hairpin glycosidases"/>
    <property type="match status" value="1"/>
</dbReference>
<dbReference type="PANTHER" id="PTHR12654">
    <property type="entry name" value="BILE ACID BETA-GLUCOSIDASE-RELATED"/>
    <property type="match status" value="1"/>
</dbReference>
<name>A0A1W6JWI9_9CREN</name>
<dbReference type="Pfam" id="PF04685">
    <property type="entry name" value="DUF608"/>
    <property type="match status" value="2"/>
</dbReference>
<dbReference type="AlphaFoldDB" id="A0A1W6JWI9"/>
<dbReference type="STRING" id="282676.B6F84_00180"/>
<evidence type="ECO:0000313" key="3">
    <source>
        <dbReference type="EMBL" id="ARM74600.1"/>
    </source>
</evidence>
<dbReference type="InterPro" id="IPR052566">
    <property type="entry name" value="Non-lysos_glucosylceramidase"/>
</dbReference>
<evidence type="ECO:0000259" key="1">
    <source>
        <dbReference type="Pfam" id="PF04685"/>
    </source>
</evidence>
<gene>
    <name evidence="3" type="ORF">B6F84_00180</name>
</gene>
<accession>A0A1W6JWI9</accession>
<reference evidence="3 4" key="1">
    <citation type="submission" date="2017-03" db="EMBL/GenBank/DDBJ databases">
        <title>Sulfur activation and transportation mechanism of thermophilic Archaea Acidianus manzaensis YN-25.</title>
        <authorList>
            <person name="Ma Y."/>
            <person name="Yang Y."/>
            <person name="Xia J."/>
        </authorList>
    </citation>
    <scope>NUCLEOTIDE SEQUENCE [LARGE SCALE GENOMIC DNA]</scope>
    <source>
        <strain evidence="3 4">YN-25</strain>
    </source>
</reference>
<dbReference type="PANTHER" id="PTHR12654:SF0">
    <property type="entry name" value="NON-LYSOSOMAL GLUCOSYLCERAMIDASE"/>
    <property type="match status" value="1"/>
</dbReference>
<dbReference type="InterPro" id="IPR012341">
    <property type="entry name" value="6hp_glycosidase-like_sf"/>
</dbReference>
<feature type="domain" description="Glycosyl-hydrolase family 116 catalytic region" evidence="1">
    <location>
        <begin position="547"/>
        <end position="724"/>
    </location>
</feature>
<dbReference type="Pfam" id="PF12215">
    <property type="entry name" value="Glyco_hydr_116N"/>
    <property type="match status" value="1"/>
</dbReference>
<protein>
    <submittedName>
        <fullName evidence="3">Beta-glucosidase</fullName>
    </submittedName>
</protein>
<dbReference type="OrthoDB" id="40125at2157"/>
<keyword evidence="4" id="KW-1185">Reference proteome</keyword>
<dbReference type="RefSeq" id="WP_148690345.1">
    <property type="nucleotide sequence ID" value="NZ_CP020477.1"/>
</dbReference>
<sequence>MKYTYSYTLGSGVPLGGIGTGSFDIRADGRLYEWTIFNNGSYAERQDLRYTYYLNELDSFIVVRNNEGKARILQSFDYYYGASPYNVPWLKPIKEIEYIGEPPIAYLTFKDSFNVKMKAFSPFIPHDIKNSSLPTAILKISTDEPSDFIFGIKNPFENGKIETKDDMIIFSGNTSDRDPRYNGNLCVKIIGEKPFTSKLTSFPNLKEWSEFRQTGKITAKSGDNIGLIGARGKEVTIIISWYFPNHLLENGKKVGHYYENFFSNCVDVADYVSLNLNYLETKTTQFHDLLYFSQGIENWISDLVGSQLSTLIKSTWLGKDGFFGIWEGYFNTADVRKNGQYPYTGGPLFTALNTIDVLLNSMYSILVLFPEFAKNIIKNTASNILDENKLDYIIYALAINENRQKYLEKISKDPSIPTNFEKLLNTVKEIVKETGKDPRGRVPHLIMDNSKVDSYDRNDLNPEFVLLWYLTSKMTGDKELLASIYDKAKEAIDSILRTHSYEGLMYNRLPVGVDWMRVLRQEFKDSIRGVSNSILPILGYDMLTMSMQTYDDWTMLGITSFESLIWLASLQAINEASFKLKKDYKYDIPLQTFIKYLWNGEYFDLWYDPISGYRDKASNASQLIGEWYMTLLDMNLLDKEIVRKTLKSIMNYNFKEEEGVVNGAYPDGYRPFESNYENPLNLPASIQLDTPWSGVEFYVASHLIYEKMVNEGVRVLKEIYDKYTVAGDFWNHLEYGGHYLRALSAITIIPAFEGLVYDAFSNSLSIDPAVNELTWILLLPSAWGKISINGSNITITVVSGNLKLNVLKLKHKPTGIKLNGVNVEFKVEENDRIQVLVNLDLKEGDVLEII</sequence>
<dbReference type="GO" id="GO:0008422">
    <property type="term" value="F:beta-glucosidase activity"/>
    <property type="evidence" value="ECO:0007669"/>
    <property type="project" value="TreeGrafter"/>
</dbReference>
<dbReference type="InterPro" id="IPR024462">
    <property type="entry name" value="GH116_N"/>
</dbReference>
<dbReference type="InterPro" id="IPR006775">
    <property type="entry name" value="GH116_catalytic"/>
</dbReference>
<dbReference type="Proteomes" id="UP000193404">
    <property type="component" value="Chromosome"/>
</dbReference>
<evidence type="ECO:0000313" key="4">
    <source>
        <dbReference type="Proteomes" id="UP000193404"/>
    </source>
</evidence>
<dbReference type="KEGG" id="aman:B6F84_00180"/>
<organism evidence="3 4">
    <name type="scientific">Acidianus manzaensis</name>
    <dbReference type="NCBI Taxonomy" id="282676"/>
    <lineage>
        <taxon>Archaea</taxon>
        <taxon>Thermoproteota</taxon>
        <taxon>Thermoprotei</taxon>
        <taxon>Sulfolobales</taxon>
        <taxon>Sulfolobaceae</taxon>
        <taxon>Acidianus</taxon>
    </lineage>
</organism>
<dbReference type="GO" id="GO:0005975">
    <property type="term" value="P:carbohydrate metabolic process"/>
    <property type="evidence" value="ECO:0007669"/>
    <property type="project" value="InterPro"/>
</dbReference>
<feature type="domain" description="Glycosyl-hydrolase family 116 N-terminal" evidence="2">
    <location>
        <begin position="12"/>
        <end position="276"/>
    </location>
</feature>
<dbReference type="EMBL" id="CP020477">
    <property type="protein sequence ID" value="ARM74600.1"/>
    <property type="molecule type" value="Genomic_DNA"/>
</dbReference>
<dbReference type="InterPro" id="IPR008928">
    <property type="entry name" value="6-hairpin_glycosidase_sf"/>
</dbReference>
<dbReference type="Gene3D" id="1.50.10.10">
    <property type="match status" value="1"/>
</dbReference>